<gene>
    <name evidence="1" type="ORF">DSM3645_03888</name>
</gene>
<dbReference type="HOGENOM" id="CLU_3230379_0_0_0"/>
<comment type="caution">
    <text evidence="1">The sequence shown here is derived from an EMBL/GenBank/DDBJ whole genome shotgun (WGS) entry which is preliminary data.</text>
</comment>
<dbReference type="Proteomes" id="UP000004358">
    <property type="component" value="Unassembled WGS sequence"/>
</dbReference>
<dbReference type="AlphaFoldDB" id="A3ZV66"/>
<accession>A3ZV66</accession>
<proteinExistence type="predicted"/>
<reference evidence="1 2" key="1">
    <citation type="submission" date="2006-02" db="EMBL/GenBank/DDBJ databases">
        <authorList>
            <person name="Amann R."/>
            <person name="Ferriera S."/>
            <person name="Johnson J."/>
            <person name="Kravitz S."/>
            <person name="Halpern A."/>
            <person name="Remington K."/>
            <person name="Beeson K."/>
            <person name="Tran B."/>
            <person name="Rogers Y.-H."/>
            <person name="Friedman R."/>
            <person name="Venter J.C."/>
        </authorList>
    </citation>
    <scope>NUCLEOTIDE SEQUENCE [LARGE SCALE GENOMIC DNA]</scope>
    <source>
        <strain evidence="1 2">DSM 3645</strain>
    </source>
</reference>
<protein>
    <submittedName>
        <fullName evidence="1">Uncharacterized protein</fullName>
    </submittedName>
</protein>
<evidence type="ECO:0000313" key="1">
    <source>
        <dbReference type="EMBL" id="EAQ79587.1"/>
    </source>
</evidence>
<organism evidence="1 2">
    <name type="scientific">Blastopirellula marina DSM 3645</name>
    <dbReference type="NCBI Taxonomy" id="314230"/>
    <lineage>
        <taxon>Bacteria</taxon>
        <taxon>Pseudomonadati</taxon>
        <taxon>Planctomycetota</taxon>
        <taxon>Planctomycetia</taxon>
        <taxon>Pirellulales</taxon>
        <taxon>Pirellulaceae</taxon>
        <taxon>Blastopirellula</taxon>
    </lineage>
</organism>
<dbReference type="EMBL" id="AANZ01000014">
    <property type="protein sequence ID" value="EAQ79587.1"/>
    <property type="molecule type" value="Genomic_DNA"/>
</dbReference>
<evidence type="ECO:0000313" key="2">
    <source>
        <dbReference type="Proteomes" id="UP000004358"/>
    </source>
</evidence>
<sequence length="43" mass="4656">MVPCAAKVPQVLYVGRERSSVGSFAKVARSERAVIGVIEQHET</sequence>
<name>A3ZV66_9BACT</name>